<comment type="caution">
    <text evidence="4">The sequence shown here is derived from an EMBL/GenBank/DDBJ whole genome shotgun (WGS) entry which is preliminary data.</text>
</comment>
<dbReference type="InterPro" id="IPR011992">
    <property type="entry name" value="EF-hand-dom_pair"/>
</dbReference>
<dbReference type="InterPro" id="IPR018247">
    <property type="entry name" value="EF_Hand_1_Ca_BS"/>
</dbReference>
<feature type="domain" description="EF-hand" evidence="3">
    <location>
        <begin position="139"/>
        <end position="164"/>
    </location>
</feature>
<evidence type="ECO:0000256" key="2">
    <source>
        <dbReference type="ARBA" id="ARBA00022837"/>
    </source>
</evidence>
<keyword evidence="5" id="KW-1185">Reference proteome</keyword>
<evidence type="ECO:0000259" key="3">
    <source>
        <dbReference type="PROSITE" id="PS50222"/>
    </source>
</evidence>
<proteinExistence type="predicted"/>
<dbReference type="InterPro" id="IPR002048">
    <property type="entry name" value="EF_hand_dom"/>
</dbReference>
<accession>A0ABN8MNL3</accession>
<evidence type="ECO:0000313" key="5">
    <source>
        <dbReference type="Proteomes" id="UP001159427"/>
    </source>
</evidence>
<keyword evidence="1" id="KW-0677">Repeat</keyword>
<sequence>MAATVAKSYFNADIPEIVVKSLFKKYDTDGSGRLGKNEMSSMLKDDLGMSPEQAQACILMVDKDGCGEVSFDEFSLWLRTSKGFDNVDKKSRFHVIQEAVKLFKKFDKDDSDTIDREEFKELMASLKACDESQLDSARQSLDTSGDGKISFSEFLNWLNWLPRN</sequence>
<keyword evidence="2" id="KW-0106">Calcium</keyword>
<evidence type="ECO:0000256" key="1">
    <source>
        <dbReference type="ARBA" id="ARBA00022737"/>
    </source>
</evidence>
<feature type="domain" description="EF-hand" evidence="3">
    <location>
        <begin position="52"/>
        <end position="84"/>
    </location>
</feature>
<dbReference type="PROSITE" id="PS00018">
    <property type="entry name" value="EF_HAND_1"/>
    <property type="match status" value="3"/>
</dbReference>
<gene>
    <name evidence="4" type="ORF">PEVE_00037700</name>
</gene>
<evidence type="ECO:0000313" key="4">
    <source>
        <dbReference type="EMBL" id="CAH3030264.1"/>
    </source>
</evidence>
<name>A0ABN8MNL3_9CNID</name>
<dbReference type="SUPFAM" id="SSF47473">
    <property type="entry name" value="EF-hand"/>
    <property type="match status" value="1"/>
</dbReference>
<dbReference type="InterPro" id="IPR050145">
    <property type="entry name" value="Centrin_CML-like"/>
</dbReference>
<dbReference type="Proteomes" id="UP001159427">
    <property type="component" value="Unassembled WGS sequence"/>
</dbReference>
<dbReference type="Pfam" id="PF13499">
    <property type="entry name" value="EF-hand_7"/>
    <property type="match status" value="2"/>
</dbReference>
<dbReference type="PROSITE" id="PS50222">
    <property type="entry name" value="EF_HAND_2"/>
    <property type="match status" value="4"/>
</dbReference>
<organism evidence="4 5">
    <name type="scientific">Porites evermanni</name>
    <dbReference type="NCBI Taxonomy" id="104178"/>
    <lineage>
        <taxon>Eukaryota</taxon>
        <taxon>Metazoa</taxon>
        <taxon>Cnidaria</taxon>
        <taxon>Anthozoa</taxon>
        <taxon>Hexacorallia</taxon>
        <taxon>Scleractinia</taxon>
        <taxon>Fungiina</taxon>
        <taxon>Poritidae</taxon>
        <taxon>Porites</taxon>
    </lineage>
</organism>
<reference evidence="4 5" key="1">
    <citation type="submission" date="2022-05" db="EMBL/GenBank/DDBJ databases">
        <authorList>
            <consortium name="Genoscope - CEA"/>
            <person name="William W."/>
        </authorList>
    </citation>
    <scope>NUCLEOTIDE SEQUENCE [LARGE SCALE GENOMIC DNA]</scope>
</reference>
<feature type="domain" description="EF-hand" evidence="3">
    <location>
        <begin position="14"/>
        <end position="49"/>
    </location>
</feature>
<dbReference type="EMBL" id="CALNXI010000623">
    <property type="protein sequence ID" value="CAH3030264.1"/>
    <property type="molecule type" value="Genomic_DNA"/>
</dbReference>
<dbReference type="PANTHER" id="PTHR23050">
    <property type="entry name" value="CALCIUM BINDING PROTEIN"/>
    <property type="match status" value="1"/>
</dbReference>
<dbReference type="SMART" id="SM00054">
    <property type="entry name" value="EFh"/>
    <property type="match status" value="4"/>
</dbReference>
<dbReference type="Gene3D" id="1.10.238.10">
    <property type="entry name" value="EF-hand"/>
    <property type="match status" value="2"/>
</dbReference>
<protein>
    <recommendedName>
        <fullName evidence="3">EF-hand domain-containing protein</fullName>
    </recommendedName>
</protein>
<feature type="domain" description="EF-hand" evidence="3">
    <location>
        <begin position="94"/>
        <end position="129"/>
    </location>
</feature>
<dbReference type="CDD" id="cd00051">
    <property type="entry name" value="EFh"/>
    <property type="match status" value="1"/>
</dbReference>